<evidence type="ECO:0000313" key="2">
    <source>
        <dbReference type="Proteomes" id="UP000186758"/>
    </source>
</evidence>
<dbReference type="Proteomes" id="UP000186758">
    <property type="component" value="Unassembled WGS sequence"/>
</dbReference>
<sequence length="118" mass="13598">MPIGHHTSSYCEQYELEEVAAHLLYAYLFKGLSGEEAEKLLFGKDHQKGWYTKVLLNFYGISNSRESRNRGRFKFYSLEDAVHELMLTGEAGDAKVGSFFLKYRPDIHLPQLPEGRHS</sequence>
<dbReference type="EMBL" id="MPJZ01000050">
    <property type="protein sequence ID" value="OLU45464.1"/>
    <property type="molecule type" value="Genomic_DNA"/>
</dbReference>
<gene>
    <name evidence="1" type="ORF">BO223_05050</name>
</gene>
<accession>A0A1Q9YKW8</accession>
<name>A0A1Q9YKW8_9FIRM</name>
<dbReference type="RefSeq" id="WP_075885205.1">
    <property type="nucleotide sequence ID" value="NZ_MPJZ01000050.1"/>
</dbReference>
<evidence type="ECO:0000313" key="1">
    <source>
        <dbReference type="EMBL" id="OLU45464.1"/>
    </source>
</evidence>
<proteinExistence type="predicted"/>
<dbReference type="AlphaFoldDB" id="A0A1Q9YKW8"/>
<protein>
    <submittedName>
        <fullName evidence="1">Uncharacterized protein</fullName>
    </submittedName>
</protein>
<organism evidence="1 2">
    <name type="scientific">Faecalibaculum rodentium</name>
    <dbReference type="NCBI Taxonomy" id="1702221"/>
    <lineage>
        <taxon>Bacteria</taxon>
        <taxon>Bacillati</taxon>
        <taxon>Bacillota</taxon>
        <taxon>Erysipelotrichia</taxon>
        <taxon>Erysipelotrichales</taxon>
        <taxon>Erysipelotrichaceae</taxon>
        <taxon>Faecalibaculum</taxon>
    </lineage>
</organism>
<reference evidence="1 2" key="1">
    <citation type="submission" date="2016-11" db="EMBL/GenBank/DDBJ databases">
        <title>Description of two novel members of the family Erysipelotrichaceae: Ileibacterium lipovorans gen. nov., sp. nov. and Dubosiella newyorkensis, gen. nov., sp. nov.</title>
        <authorList>
            <person name="Cox L.M."/>
            <person name="Sohn J."/>
            <person name="Tyrrell K.L."/>
            <person name="Citron D.M."/>
            <person name="Lawson P.A."/>
            <person name="Patel N.B."/>
            <person name="Iizumi T."/>
            <person name="Perez-Perez G.I."/>
            <person name="Goldstein E.J."/>
            <person name="Blaser M.J."/>
        </authorList>
    </citation>
    <scope>NUCLEOTIDE SEQUENCE [LARGE SCALE GENOMIC DNA]</scope>
    <source>
        <strain evidence="1 2">NYU-BL-K8</strain>
    </source>
</reference>
<comment type="caution">
    <text evidence="1">The sequence shown here is derived from an EMBL/GenBank/DDBJ whole genome shotgun (WGS) entry which is preliminary data.</text>
</comment>